<reference evidence="1" key="1">
    <citation type="submission" date="2019-11" db="UniProtKB">
        <authorList>
            <consortium name="WormBaseParasite"/>
        </authorList>
    </citation>
    <scope>IDENTIFICATION</scope>
</reference>
<protein>
    <submittedName>
        <fullName evidence="1">PINIT domain-containing protein</fullName>
    </submittedName>
</protein>
<accession>A0A5K3G0V7</accession>
<name>A0A5K3G0V7_MESCO</name>
<dbReference type="AlphaFoldDB" id="A0A5K3G0V7"/>
<proteinExistence type="predicted"/>
<sequence>VKSPSPSVKNIGKPEQALLTNHKPEPRFRWHPSKSFTLAELPIMYCSSTARRLAEDSPGGTLKRTKTGLADLTVIQYVCALVRRCSMATMTRFEKCA</sequence>
<dbReference type="WBParaSite" id="MCU_011811-RA">
    <property type="protein sequence ID" value="MCU_011811-RA"/>
    <property type="gene ID" value="MCU_011811"/>
</dbReference>
<organism evidence="1">
    <name type="scientific">Mesocestoides corti</name>
    <name type="common">Flatworm</name>
    <dbReference type="NCBI Taxonomy" id="53468"/>
    <lineage>
        <taxon>Eukaryota</taxon>
        <taxon>Metazoa</taxon>
        <taxon>Spiralia</taxon>
        <taxon>Lophotrochozoa</taxon>
        <taxon>Platyhelminthes</taxon>
        <taxon>Cestoda</taxon>
        <taxon>Eucestoda</taxon>
        <taxon>Cyclophyllidea</taxon>
        <taxon>Mesocestoididae</taxon>
        <taxon>Mesocestoides</taxon>
    </lineage>
</organism>
<evidence type="ECO:0000313" key="1">
    <source>
        <dbReference type="WBParaSite" id="MCU_011811-RA"/>
    </source>
</evidence>